<dbReference type="Proteomes" id="UP000887540">
    <property type="component" value="Unplaced"/>
</dbReference>
<dbReference type="SUPFAM" id="SSF56300">
    <property type="entry name" value="Metallo-dependent phosphatases"/>
    <property type="match status" value="1"/>
</dbReference>
<dbReference type="SMART" id="SM00156">
    <property type="entry name" value="PP2Ac"/>
    <property type="match status" value="1"/>
</dbReference>
<dbReference type="InterPro" id="IPR006186">
    <property type="entry name" value="Ser/Thr-sp_prot-phosphatase"/>
</dbReference>
<feature type="region of interest" description="Disordered" evidence="2">
    <location>
        <begin position="276"/>
        <end position="350"/>
    </location>
</feature>
<keyword evidence="1" id="KW-0378">Hydrolase</keyword>
<dbReference type="PRINTS" id="PR00114">
    <property type="entry name" value="STPHPHTASE"/>
</dbReference>
<organism evidence="4 5">
    <name type="scientific">Acrobeloides nanus</name>
    <dbReference type="NCBI Taxonomy" id="290746"/>
    <lineage>
        <taxon>Eukaryota</taxon>
        <taxon>Metazoa</taxon>
        <taxon>Ecdysozoa</taxon>
        <taxon>Nematoda</taxon>
        <taxon>Chromadorea</taxon>
        <taxon>Rhabditida</taxon>
        <taxon>Tylenchina</taxon>
        <taxon>Cephalobomorpha</taxon>
        <taxon>Cephaloboidea</taxon>
        <taxon>Cephalobidae</taxon>
        <taxon>Acrobeloides</taxon>
    </lineage>
</organism>
<sequence>MRGANDRVETTARIALRILVDRMIRRLEVEGIVDGFSDEEIFRILDATRDVLKPVPAMIEVEAPLAICGDIHGQFEDLLMIMREVGRIEDNPMLFLGDYVDRGPKSLETALLLFCYKLKYPDIIHLLRGNHETEEVNGVYGFEEECLRKRTADIFRHFQTVFNELPICARVKGIVLDLLWADPKGPKDSCEPGYQFNEFRNTSVVFGDDVVNDFCKRLNLDLIVRAHEVKQGGYEFKANNKLCTVFSAPNYAGTDGNIGAVMLVSKELEISFLTFEPELGDDENGDEYEEDSDERTPRPDSQIIPYDIIQATSEETVVSETSTTAKKMDEDANSQLHSNALDGHWTNKNT</sequence>
<feature type="compositionally biased region" description="Low complexity" evidence="2">
    <location>
        <begin position="312"/>
        <end position="324"/>
    </location>
</feature>
<feature type="compositionally biased region" description="Acidic residues" evidence="2">
    <location>
        <begin position="278"/>
        <end position="293"/>
    </location>
</feature>
<comment type="similarity">
    <text evidence="1">Belongs to the PPP phosphatase family.</text>
</comment>
<comment type="catalytic activity">
    <reaction evidence="1">
        <text>O-phospho-L-threonyl-[protein] + H2O = L-threonyl-[protein] + phosphate</text>
        <dbReference type="Rhea" id="RHEA:47004"/>
        <dbReference type="Rhea" id="RHEA-COMP:11060"/>
        <dbReference type="Rhea" id="RHEA-COMP:11605"/>
        <dbReference type="ChEBI" id="CHEBI:15377"/>
        <dbReference type="ChEBI" id="CHEBI:30013"/>
        <dbReference type="ChEBI" id="CHEBI:43474"/>
        <dbReference type="ChEBI" id="CHEBI:61977"/>
        <dbReference type="EC" id="3.1.3.16"/>
    </reaction>
</comment>
<dbReference type="AlphaFoldDB" id="A0A914E828"/>
<name>A0A914E828_9BILA</name>
<evidence type="ECO:0000259" key="3">
    <source>
        <dbReference type="PROSITE" id="PS00125"/>
    </source>
</evidence>
<evidence type="ECO:0000313" key="5">
    <source>
        <dbReference type="WBParaSite" id="ACRNAN_scaffold6056.g28178.t1"/>
    </source>
</evidence>
<dbReference type="WBParaSite" id="ACRNAN_scaffold6056.g28178.t1">
    <property type="protein sequence ID" value="ACRNAN_scaffold6056.g28178.t1"/>
    <property type="gene ID" value="ACRNAN_scaffold6056.g28178"/>
</dbReference>
<dbReference type="PROSITE" id="PS00125">
    <property type="entry name" value="SER_THR_PHOSPHATASE"/>
    <property type="match status" value="1"/>
</dbReference>
<dbReference type="Gene3D" id="3.60.21.10">
    <property type="match status" value="2"/>
</dbReference>
<evidence type="ECO:0000256" key="2">
    <source>
        <dbReference type="SAM" id="MobiDB-lite"/>
    </source>
</evidence>
<dbReference type="InterPro" id="IPR050341">
    <property type="entry name" value="PP1_catalytic_subunit"/>
</dbReference>
<evidence type="ECO:0000313" key="4">
    <source>
        <dbReference type="Proteomes" id="UP000887540"/>
    </source>
</evidence>
<dbReference type="PANTHER" id="PTHR11668">
    <property type="entry name" value="SERINE/THREONINE PROTEIN PHOSPHATASE"/>
    <property type="match status" value="1"/>
</dbReference>
<dbReference type="InterPro" id="IPR004843">
    <property type="entry name" value="Calcineurin-like_PHP"/>
</dbReference>
<keyword evidence="4" id="KW-1185">Reference proteome</keyword>
<dbReference type="Pfam" id="PF00149">
    <property type="entry name" value="Metallophos"/>
    <property type="match status" value="1"/>
</dbReference>
<proteinExistence type="inferred from homology"/>
<evidence type="ECO:0000256" key="1">
    <source>
        <dbReference type="RuleBase" id="RU004273"/>
    </source>
</evidence>
<dbReference type="InterPro" id="IPR029052">
    <property type="entry name" value="Metallo-depent_PP-like"/>
</dbReference>
<protein>
    <recommendedName>
        <fullName evidence="1">Serine/threonine-protein phosphatase</fullName>
        <ecNumber evidence="1">3.1.3.16</ecNumber>
    </recommendedName>
</protein>
<reference evidence="5" key="1">
    <citation type="submission" date="2022-11" db="UniProtKB">
        <authorList>
            <consortium name="WormBaseParasite"/>
        </authorList>
    </citation>
    <scope>IDENTIFICATION</scope>
</reference>
<dbReference type="GO" id="GO:0004722">
    <property type="term" value="F:protein serine/threonine phosphatase activity"/>
    <property type="evidence" value="ECO:0007669"/>
    <property type="project" value="UniProtKB-EC"/>
</dbReference>
<feature type="domain" description="Serine/threonine specific protein phosphatases" evidence="3">
    <location>
        <begin position="127"/>
        <end position="132"/>
    </location>
</feature>
<dbReference type="PANTHER" id="PTHR11668:SF285">
    <property type="entry name" value="SERINE_THREONINE-PROTEIN PHOSPHATASE-RELATED"/>
    <property type="match status" value="1"/>
</dbReference>
<accession>A0A914E828</accession>
<dbReference type="GO" id="GO:0005737">
    <property type="term" value="C:cytoplasm"/>
    <property type="evidence" value="ECO:0007669"/>
    <property type="project" value="TreeGrafter"/>
</dbReference>
<dbReference type="EC" id="3.1.3.16" evidence="1"/>
<dbReference type="GO" id="GO:0005634">
    <property type="term" value="C:nucleus"/>
    <property type="evidence" value="ECO:0007669"/>
    <property type="project" value="TreeGrafter"/>
</dbReference>